<dbReference type="Proteomes" id="UP001056648">
    <property type="component" value="Chromosome 2"/>
</dbReference>
<organism evidence="4 5">
    <name type="scientific">Cupriavidus gilardii</name>
    <dbReference type="NCBI Taxonomy" id="82541"/>
    <lineage>
        <taxon>Bacteria</taxon>
        <taxon>Pseudomonadati</taxon>
        <taxon>Pseudomonadota</taxon>
        <taxon>Betaproteobacteria</taxon>
        <taxon>Burkholderiales</taxon>
        <taxon>Burkholderiaceae</taxon>
        <taxon>Cupriavidus</taxon>
    </lineage>
</organism>
<dbReference type="EMBL" id="CP098736">
    <property type="protein sequence ID" value="USE79531.1"/>
    <property type="molecule type" value="Genomic_DNA"/>
</dbReference>
<gene>
    <name evidence="4" type="ORF">NDR89_23350</name>
</gene>
<evidence type="ECO:0000256" key="2">
    <source>
        <dbReference type="ARBA" id="ARBA00023172"/>
    </source>
</evidence>
<dbReference type="InterPro" id="IPR050090">
    <property type="entry name" value="Tyrosine_recombinase_XerCD"/>
</dbReference>
<keyword evidence="2" id="KW-0233">DNA recombination</keyword>
<proteinExistence type="predicted"/>
<dbReference type="RefSeq" id="WP_252252984.1">
    <property type="nucleotide sequence ID" value="NZ_CP098736.1"/>
</dbReference>
<keyword evidence="1" id="KW-0229">DNA integration</keyword>
<accession>A0ABY4VQL0</accession>
<dbReference type="SUPFAM" id="SSF56349">
    <property type="entry name" value="DNA breaking-rejoining enzymes"/>
    <property type="match status" value="1"/>
</dbReference>
<evidence type="ECO:0000313" key="5">
    <source>
        <dbReference type="Proteomes" id="UP001056648"/>
    </source>
</evidence>
<evidence type="ECO:0000259" key="3">
    <source>
        <dbReference type="PROSITE" id="PS51898"/>
    </source>
</evidence>
<dbReference type="Gene3D" id="1.10.443.10">
    <property type="entry name" value="Intergrase catalytic core"/>
    <property type="match status" value="1"/>
</dbReference>
<name>A0ABY4VQL0_9BURK</name>
<dbReference type="PROSITE" id="PS51898">
    <property type="entry name" value="TYR_RECOMBINASE"/>
    <property type="match status" value="1"/>
</dbReference>
<dbReference type="Pfam" id="PF00589">
    <property type="entry name" value="Phage_integrase"/>
    <property type="match status" value="1"/>
</dbReference>
<evidence type="ECO:0000313" key="4">
    <source>
        <dbReference type="EMBL" id="USE79531.1"/>
    </source>
</evidence>
<feature type="domain" description="Tyr recombinase" evidence="3">
    <location>
        <begin position="162"/>
        <end position="315"/>
    </location>
</feature>
<dbReference type="InterPro" id="IPR011010">
    <property type="entry name" value="DNA_brk_join_enz"/>
</dbReference>
<reference evidence="4" key="1">
    <citation type="submission" date="2022-06" db="EMBL/GenBank/DDBJ databases">
        <title>Complete genome sequence and characterization of Cupriavidus gilardii QJ1 isolated from contaminating cells.</title>
        <authorList>
            <person name="Qi J."/>
        </authorList>
    </citation>
    <scope>NUCLEOTIDE SEQUENCE</scope>
    <source>
        <strain evidence="4">QJ1</strain>
    </source>
</reference>
<keyword evidence="5" id="KW-1185">Reference proteome</keyword>
<dbReference type="PANTHER" id="PTHR30349">
    <property type="entry name" value="PHAGE INTEGRASE-RELATED"/>
    <property type="match status" value="1"/>
</dbReference>
<dbReference type="InterPro" id="IPR002104">
    <property type="entry name" value="Integrase_catalytic"/>
</dbReference>
<protein>
    <submittedName>
        <fullName evidence="4">Site-specific integrase</fullName>
    </submittedName>
</protein>
<dbReference type="InterPro" id="IPR013762">
    <property type="entry name" value="Integrase-like_cat_sf"/>
</dbReference>
<sequence length="321" mass="36309">MPVQAITKAGKKRLRWTFERVIGGQRIRKTKVFPAGTSQADADKIAAKWEAEIYAVAEGAKKRRTTIGQCVELHFRDKGTGWKDGPKRARILEKWRDLYDERYTDELHQWSLDFSAKLAGEGLSPASVRNVLAYIRAAVKYAYKVGLAEEDQTKRLVIPAVKNERHVYPQRRDMLRVAWACEDRQVRAAIRIAFYSGMRRSEILRAKVTKAGFSLADTKNGKPRIVPIHPRIAVLARRVKFTIDGDRFSGQWEKARKAAGLPHVRFHDLRHGAASEMINRGVDLYTVGGVLGHKSVVSTKRYSHLLTDRLADAIGKIGGKR</sequence>
<evidence type="ECO:0000256" key="1">
    <source>
        <dbReference type="ARBA" id="ARBA00022908"/>
    </source>
</evidence>
<dbReference type="CDD" id="cd00796">
    <property type="entry name" value="INT_Rci_Hp1_C"/>
    <property type="match status" value="1"/>
</dbReference>
<dbReference type="PANTHER" id="PTHR30349:SF64">
    <property type="entry name" value="PROPHAGE INTEGRASE INTD-RELATED"/>
    <property type="match status" value="1"/>
</dbReference>